<dbReference type="EMBL" id="BSDR01000001">
    <property type="protein sequence ID" value="GLI33566.1"/>
    <property type="molecule type" value="Genomic_DNA"/>
</dbReference>
<feature type="coiled-coil region" evidence="1">
    <location>
        <begin position="41"/>
        <end position="100"/>
    </location>
</feature>
<dbReference type="RefSeq" id="WP_281792635.1">
    <property type="nucleotide sequence ID" value="NZ_BSDR01000001.1"/>
</dbReference>
<reference evidence="3" key="1">
    <citation type="submission" date="2022-12" db="EMBL/GenBank/DDBJ databases">
        <title>Reference genome sequencing for broad-spectrum identification of bacterial and archaeal isolates by mass spectrometry.</title>
        <authorList>
            <person name="Sekiguchi Y."/>
            <person name="Tourlousse D.M."/>
        </authorList>
    </citation>
    <scope>NUCLEOTIDE SEQUENCE</scope>
    <source>
        <strain evidence="3">ASRB1</strain>
    </source>
</reference>
<gene>
    <name evidence="3" type="ORF">DAMNIGENAA_09990</name>
</gene>
<comment type="caution">
    <text evidence="3">The sequence shown here is derived from an EMBL/GenBank/DDBJ whole genome shotgun (WGS) entry which is preliminary data.</text>
</comment>
<evidence type="ECO:0000313" key="3">
    <source>
        <dbReference type="EMBL" id="GLI33566.1"/>
    </source>
</evidence>
<keyword evidence="4" id="KW-1185">Reference proteome</keyword>
<sequence length="160" mass="17980">MEIFQSWFGSQMSFTLMLQIILDVGLIILLFLLLGRRSRPLDGAEELIQTLEKILEETTAITTEFDANLHERKMLLQNILAKLDDRLNEAEKVCKRLEGAQSVAVVNNPAPLAPPKGNDHDKVFKLANKGLAAEAIAKRLQKPLGEVELILNLKKMYSSR</sequence>
<feature type="transmembrane region" description="Helical" evidence="2">
    <location>
        <begin position="12"/>
        <end position="34"/>
    </location>
</feature>
<name>A0A9W6D5C6_9BACT</name>
<proteinExistence type="predicted"/>
<dbReference type="Proteomes" id="UP001144372">
    <property type="component" value="Unassembled WGS sequence"/>
</dbReference>
<keyword evidence="2" id="KW-0472">Membrane</keyword>
<organism evidence="3 4">
    <name type="scientific">Desulforhabdus amnigena</name>
    <dbReference type="NCBI Taxonomy" id="40218"/>
    <lineage>
        <taxon>Bacteria</taxon>
        <taxon>Pseudomonadati</taxon>
        <taxon>Thermodesulfobacteriota</taxon>
        <taxon>Syntrophobacteria</taxon>
        <taxon>Syntrophobacterales</taxon>
        <taxon>Syntrophobacteraceae</taxon>
        <taxon>Desulforhabdus</taxon>
    </lineage>
</organism>
<keyword evidence="2" id="KW-0812">Transmembrane</keyword>
<keyword evidence="2" id="KW-1133">Transmembrane helix</keyword>
<evidence type="ECO:0000256" key="1">
    <source>
        <dbReference type="SAM" id="Coils"/>
    </source>
</evidence>
<evidence type="ECO:0000313" key="4">
    <source>
        <dbReference type="Proteomes" id="UP001144372"/>
    </source>
</evidence>
<keyword evidence="1" id="KW-0175">Coiled coil</keyword>
<protein>
    <recommendedName>
        <fullName evidence="5">DUF2802 domain-containing protein</fullName>
    </recommendedName>
</protein>
<dbReference type="InterPro" id="IPR046118">
    <property type="entry name" value="DUF6115"/>
</dbReference>
<accession>A0A9W6D5C6</accession>
<dbReference type="Pfam" id="PF19610">
    <property type="entry name" value="DUF6115"/>
    <property type="match status" value="1"/>
</dbReference>
<evidence type="ECO:0008006" key="5">
    <source>
        <dbReference type="Google" id="ProtNLM"/>
    </source>
</evidence>
<dbReference type="AlphaFoldDB" id="A0A9W6D5C6"/>
<evidence type="ECO:0000256" key="2">
    <source>
        <dbReference type="SAM" id="Phobius"/>
    </source>
</evidence>